<keyword evidence="6 10" id="KW-1133">Transmembrane helix</keyword>
<protein>
    <submittedName>
        <fullName evidence="11">Putative trichohyalin isoform X2</fullName>
    </submittedName>
</protein>
<dbReference type="InterPro" id="IPR026501">
    <property type="entry name" value="Limbin/EVC"/>
</dbReference>
<keyword evidence="8" id="KW-0206">Cytoskeleton</keyword>
<evidence type="ECO:0000313" key="12">
    <source>
        <dbReference type="Proteomes" id="UP000230750"/>
    </source>
</evidence>
<evidence type="ECO:0000256" key="5">
    <source>
        <dbReference type="ARBA" id="ARBA00022692"/>
    </source>
</evidence>
<feature type="transmembrane region" description="Helical" evidence="10">
    <location>
        <begin position="294"/>
        <end position="319"/>
    </location>
</feature>
<dbReference type="EMBL" id="MRZV01000544">
    <property type="protein sequence ID" value="PIK48028.1"/>
    <property type="molecule type" value="Genomic_DNA"/>
</dbReference>
<evidence type="ECO:0000256" key="9">
    <source>
        <dbReference type="ARBA" id="ARBA00023273"/>
    </source>
</evidence>
<evidence type="ECO:0000256" key="2">
    <source>
        <dbReference type="ARBA" id="ARBA00004162"/>
    </source>
</evidence>
<comment type="caution">
    <text evidence="11">The sequence shown here is derived from an EMBL/GenBank/DDBJ whole genome shotgun (WGS) entry which is preliminary data.</text>
</comment>
<keyword evidence="4" id="KW-0963">Cytoplasm</keyword>
<evidence type="ECO:0000256" key="6">
    <source>
        <dbReference type="ARBA" id="ARBA00022989"/>
    </source>
</evidence>
<dbReference type="Proteomes" id="UP000230750">
    <property type="component" value="Unassembled WGS sequence"/>
</dbReference>
<gene>
    <name evidence="11" type="ORF">BSL78_15090</name>
</gene>
<keyword evidence="5 10" id="KW-0812">Transmembrane</keyword>
<evidence type="ECO:0000256" key="7">
    <source>
        <dbReference type="ARBA" id="ARBA00023136"/>
    </source>
</evidence>
<dbReference type="GO" id="GO:0060170">
    <property type="term" value="C:ciliary membrane"/>
    <property type="evidence" value="ECO:0007669"/>
    <property type="project" value="TreeGrafter"/>
</dbReference>
<dbReference type="PANTHER" id="PTHR16795">
    <property type="entry name" value="LIMBIN/ELLIS-VAN CREVELD PROTEIN"/>
    <property type="match status" value="1"/>
</dbReference>
<evidence type="ECO:0000256" key="3">
    <source>
        <dbReference type="ARBA" id="ARBA00022475"/>
    </source>
</evidence>
<evidence type="ECO:0000256" key="8">
    <source>
        <dbReference type="ARBA" id="ARBA00023212"/>
    </source>
</evidence>
<dbReference type="PANTHER" id="PTHR16795:SF14">
    <property type="entry name" value="LIMBIN"/>
    <property type="match status" value="1"/>
</dbReference>
<evidence type="ECO:0000256" key="4">
    <source>
        <dbReference type="ARBA" id="ARBA00022490"/>
    </source>
</evidence>
<evidence type="ECO:0000256" key="10">
    <source>
        <dbReference type="SAM" id="Phobius"/>
    </source>
</evidence>
<accession>A0A2G8KJ62</accession>
<name>A0A2G8KJ62_STIJA</name>
<evidence type="ECO:0000313" key="11">
    <source>
        <dbReference type="EMBL" id="PIK48028.1"/>
    </source>
</evidence>
<keyword evidence="12" id="KW-1185">Reference proteome</keyword>
<keyword evidence="7 10" id="KW-0472">Membrane</keyword>
<dbReference type="GO" id="GO:0007224">
    <property type="term" value="P:smoothened signaling pathway"/>
    <property type="evidence" value="ECO:0007669"/>
    <property type="project" value="InterPro"/>
</dbReference>
<keyword evidence="9" id="KW-0966">Cell projection</keyword>
<sequence length="591" mass="66707">MCLIFLTAFTSEAESNFEVTFIQCILVASSSEVIADPEYSQITDFSVTNGSMGITIETNNVISKRSTSGGVTISWFLGDITNNASVEADIQFKISFQIDEDEPFSPGDVIDIDGYLDTNGILIDLEEISNIITLPQITITSVVTVFGLSDEGSTEVEEQDSFRITITVQNQNVTEGAVAYNVILTTPRDQFIIKYSEDFLPSIIEEGLEITTSMLTWEKDVLEKGEEMILSYEGYFKDSFIRNSDSSRTIVSEVTWNVKPSNVNGNLVEYGPLTDDVCLKKKFSYDTPILVPNYFHLIWIFVVAFLVGFLCILLVWFLCRRGSMSTVQSVGDGWGGAANNSLSYSGWYLKFESFERLRQTAKSESVVYFLTQKDQKKKHHEMGSIDIVMTISLDMQLEALRINSMMESFQLMMEKFGSTTTLSRDLLQKIFKKSSRQMKDALKGLTDSYRSEMHQLEVRHGHELQAKQYQLKKKHDILQRSREQMKHLDSKLMKELLDTLDQQRDVEIAEATYLLQLSQGEEAENLRKLKGGYSRAAERGGTGGTCPPLFLSSCPKNSQQIARIFTKKMGWGCSPPPPPTPLFTTTRLLKF</sequence>
<comment type="subcellular location">
    <subcellularLocation>
        <location evidence="2">Cell membrane</location>
        <topology evidence="2">Single-pass membrane protein</topology>
    </subcellularLocation>
    <subcellularLocation>
        <location evidence="1">Cytoplasm</location>
        <location evidence="1">Cytoskeleton</location>
        <location evidence="1">Cilium basal body</location>
    </subcellularLocation>
</comment>
<organism evidence="11 12">
    <name type="scientific">Stichopus japonicus</name>
    <name type="common">Sea cucumber</name>
    <dbReference type="NCBI Taxonomy" id="307972"/>
    <lineage>
        <taxon>Eukaryota</taxon>
        <taxon>Metazoa</taxon>
        <taxon>Echinodermata</taxon>
        <taxon>Eleutherozoa</taxon>
        <taxon>Echinozoa</taxon>
        <taxon>Holothuroidea</taxon>
        <taxon>Aspidochirotacea</taxon>
        <taxon>Aspidochirotida</taxon>
        <taxon>Stichopodidae</taxon>
        <taxon>Apostichopus</taxon>
    </lineage>
</organism>
<dbReference type="AlphaFoldDB" id="A0A2G8KJ62"/>
<reference evidence="11 12" key="1">
    <citation type="journal article" date="2017" name="PLoS Biol.">
        <title>The sea cucumber genome provides insights into morphological evolution and visceral regeneration.</title>
        <authorList>
            <person name="Zhang X."/>
            <person name="Sun L."/>
            <person name="Yuan J."/>
            <person name="Sun Y."/>
            <person name="Gao Y."/>
            <person name="Zhang L."/>
            <person name="Li S."/>
            <person name="Dai H."/>
            <person name="Hamel J.F."/>
            <person name="Liu C."/>
            <person name="Yu Y."/>
            <person name="Liu S."/>
            <person name="Lin W."/>
            <person name="Guo K."/>
            <person name="Jin S."/>
            <person name="Xu P."/>
            <person name="Storey K.B."/>
            <person name="Huan P."/>
            <person name="Zhang T."/>
            <person name="Zhou Y."/>
            <person name="Zhang J."/>
            <person name="Lin C."/>
            <person name="Li X."/>
            <person name="Xing L."/>
            <person name="Huo D."/>
            <person name="Sun M."/>
            <person name="Wang L."/>
            <person name="Mercier A."/>
            <person name="Li F."/>
            <person name="Yang H."/>
            <person name="Xiang J."/>
        </authorList>
    </citation>
    <scope>NUCLEOTIDE SEQUENCE [LARGE SCALE GENOMIC DNA]</scope>
    <source>
        <strain evidence="11">Shaxun</strain>
        <tissue evidence="11">Muscle</tissue>
    </source>
</reference>
<keyword evidence="3" id="KW-1003">Cell membrane</keyword>
<dbReference type="GO" id="GO:0098797">
    <property type="term" value="C:plasma membrane protein complex"/>
    <property type="evidence" value="ECO:0007669"/>
    <property type="project" value="TreeGrafter"/>
</dbReference>
<evidence type="ECO:0000256" key="1">
    <source>
        <dbReference type="ARBA" id="ARBA00004120"/>
    </source>
</evidence>
<proteinExistence type="predicted"/>